<proteinExistence type="predicted"/>
<organism evidence="5 6">
    <name type="scientific">Prorocentrum cordatum</name>
    <dbReference type="NCBI Taxonomy" id="2364126"/>
    <lineage>
        <taxon>Eukaryota</taxon>
        <taxon>Sar</taxon>
        <taxon>Alveolata</taxon>
        <taxon>Dinophyceae</taxon>
        <taxon>Prorocentrales</taxon>
        <taxon>Prorocentraceae</taxon>
        <taxon>Prorocentrum</taxon>
    </lineage>
</organism>
<protein>
    <recommendedName>
        <fullName evidence="4">Rubisco LSMT substrate-binding domain-containing protein</fullName>
    </recommendedName>
</protein>
<keyword evidence="1" id="KW-0489">Methyltransferase</keyword>
<dbReference type="Gene3D" id="3.90.1410.10">
    <property type="entry name" value="set domain protein methyltransferase, domain 1"/>
    <property type="match status" value="1"/>
</dbReference>
<dbReference type="PANTHER" id="PTHR13271">
    <property type="entry name" value="UNCHARACTERIZED PUTATIVE METHYLTRANSFERASE"/>
    <property type="match status" value="1"/>
</dbReference>
<dbReference type="SUPFAM" id="SSF81822">
    <property type="entry name" value="RuBisCo LSMT C-terminal, substrate-binding domain"/>
    <property type="match status" value="1"/>
</dbReference>
<gene>
    <name evidence="5" type="ORF">PCOR1329_LOCUS31668</name>
</gene>
<keyword evidence="6" id="KW-1185">Reference proteome</keyword>
<evidence type="ECO:0000256" key="2">
    <source>
        <dbReference type="ARBA" id="ARBA00022679"/>
    </source>
</evidence>
<evidence type="ECO:0000313" key="6">
    <source>
        <dbReference type="Proteomes" id="UP001189429"/>
    </source>
</evidence>
<dbReference type="Pfam" id="PF09273">
    <property type="entry name" value="Rubis-subs-bind"/>
    <property type="match status" value="1"/>
</dbReference>
<dbReference type="InterPro" id="IPR046341">
    <property type="entry name" value="SET_dom_sf"/>
</dbReference>
<dbReference type="EMBL" id="CAUYUJ010012558">
    <property type="protein sequence ID" value="CAK0834189.1"/>
    <property type="molecule type" value="Genomic_DNA"/>
</dbReference>
<dbReference type="PANTHER" id="PTHR13271:SF123">
    <property type="entry name" value="RIBULOSE-1,5-BISPHOSPHATE CARBOXYLASE_OXYGENASE SMALL SUBUNIT N-METHYLTRANSFERASE I-RELATED"/>
    <property type="match status" value="1"/>
</dbReference>
<reference evidence="5" key="1">
    <citation type="submission" date="2023-10" db="EMBL/GenBank/DDBJ databases">
        <authorList>
            <person name="Chen Y."/>
            <person name="Shah S."/>
            <person name="Dougan E. K."/>
            <person name="Thang M."/>
            <person name="Chan C."/>
        </authorList>
    </citation>
    <scope>NUCLEOTIDE SEQUENCE [LARGE SCALE GENOMIC DNA]</scope>
</reference>
<comment type="caution">
    <text evidence="5">The sequence shown here is derived from an EMBL/GenBank/DDBJ whole genome shotgun (WGS) entry which is preliminary data.</text>
</comment>
<evidence type="ECO:0000256" key="1">
    <source>
        <dbReference type="ARBA" id="ARBA00022603"/>
    </source>
</evidence>
<evidence type="ECO:0000259" key="4">
    <source>
        <dbReference type="Pfam" id="PF09273"/>
    </source>
</evidence>
<keyword evidence="2" id="KW-0808">Transferase</keyword>
<dbReference type="Gene3D" id="3.90.1420.10">
    <property type="entry name" value="Rubisco LSMT, substrate-binding domain"/>
    <property type="match status" value="1"/>
</dbReference>
<accession>A0ABN9SR11</accession>
<dbReference type="SUPFAM" id="SSF82199">
    <property type="entry name" value="SET domain"/>
    <property type="match status" value="1"/>
</dbReference>
<dbReference type="Proteomes" id="UP001189429">
    <property type="component" value="Unassembled WGS sequence"/>
</dbReference>
<sequence>MALHILVVRATGSGEEYRSHHVAELVATEVETLLDWGQEDLGLLAGSKWAEVALACKADIEQEFSELQEVIGDFLARHNIGLTEFLWAQKILISRMVQFAMADGSLLCVLGLGQDMFNHSPDAPCGNDDVNLEASERTGDQLLVIRAYRDFQAGEQAFYSYSAASNGRLLMNAGFVSGALYEGLARGLDAGLQRPGCAVVAEDARPEFLELLPADRELHEEASQASLHVRLGARGAPPAQLERVLAFLRLGRLCCGGGAPSQEALARSDADAGARRGALAQLQASLSSLLQGYPASLEQDEERLPAIEAEAAAAAAGSGARRRAAALRVVAGEKRTLRATLQTVGAMLEQA</sequence>
<evidence type="ECO:0000256" key="3">
    <source>
        <dbReference type="ARBA" id="ARBA00022691"/>
    </source>
</evidence>
<dbReference type="InterPro" id="IPR050600">
    <property type="entry name" value="SETD3_SETD6_MTase"/>
</dbReference>
<dbReference type="InterPro" id="IPR036464">
    <property type="entry name" value="Rubisco_LSMT_subst-bd_sf"/>
</dbReference>
<keyword evidence="3" id="KW-0949">S-adenosyl-L-methionine</keyword>
<name>A0ABN9SR11_9DINO</name>
<evidence type="ECO:0000313" key="5">
    <source>
        <dbReference type="EMBL" id="CAK0834189.1"/>
    </source>
</evidence>
<dbReference type="CDD" id="cd10527">
    <property type="entry name" value="SET_LSMT"/>
    <property type="match status" value="1"/>
</dbReference>
<feature type="domain" description="Rubisco LSMT substrate-binding" evidence="4">
    <location>
        <begin position="276"/>
        <end position="337"/>
    </location>
</feature>
<dbReference type="InterPro" id="IPR015353">
    <property type="entry name" value="Rubisco_LSMT_subst-bd"/>
</dbReference>